<dbReference type="PROSITE" id="PS51257">
    <property type="entry name" value="PROKAR_LIPOPROTEIN"/>
    <property type="match status" value="1"/>
</dbReference>
<sequence length="304" mass="31885">MFTVRITRIAAVGAAAAVALALGACSSGNPLDDSGKTTTSGSSDTVVVGSQAYYSNEIIAEIYAQALEKDGTKVERKFNIGQRDAYMPDLKSGAISLFPEYTGNLLEFLDGKATATSPDDVYAALTKALPKNLTALDYAKAADQDTYTVLKSTADKYGLESIGDLSKLPGKPTIGGAPEFEKRPYGPAAAKEQYGVDLAFSATGPTTLDALRAGTVQVADIYSADPAFEKGDLVALKDPKNMILSSNVVPIASSDIADKISKTINAVSAKLSTEELVKLNVQSTVDKKQPADIAKDWLKANGLS</sequence>
<evidence type="ECO:0000259" key="2">
    <source>
        <dbReference type="Pfam" id="PF04069"/>
    </source>
</evidence>
<name>A0ABN2LF31_9MICO</name>
<dbReference type="Proteomes" id="UP001500851">
    <property type="component" value="Unassembled WGS sequence"/>
</dbReference>
<keyword evidence="4" id="KW-1185">Reference proteome</keyword>
<accession>A0ABN2LF31</accession>
<evidence type="ECO:0000313" key="3">
    <source>
        <dbReference type="EMBL" id="GAA1786557.1"/>
    </source>
</evidence>
<dbReference type="Pfam" id="PF04069">
    <property type="entry name" value="OpuAC"/>
    <property type="match status" value="1"/>
</dbReference>
<evidence type="ECO:0000256" key="1">
    <source>
        <dbReference type="SAM" id="SignalP"/>
    </source>
</evidence>
<comment type="caution">
    <text evidence="3">The sequence shown here is derived from an EMBL/GenBank/DDBJ whole genome shotgun (WGS) entry which is preliminary data.</text>
</comment>
<gene>
    <name evidence="3" type="ORF">GCM10009768_14310</name>
</gene>
<dbReference type="Gene3D" id="3.40.190.10">
    <property type="entry name" value="Periplasmic binding protein-like II"/>
    <property type="match status" value="1"/>
</dbReference>
<dbReference type="EMBL" id="BAAAOB010000001">
    <property type="protein sequence ID" value="GAA1786557.1"/>
    <property type="molecule type" value="Genomic_DNA"/>
</dbReference>
<dbReference type="SUPFAM" id="SSF53850">
    <property type="entry name" value="Periplasmic binding protein-like II"/>
    <property type="match status" value="1"/>
</dbReference>
<reference evidence="3 4" key="1">
    <citation type="journal article" date="2019" name="Int. J. Syst. Evol. Microbiol.">
        <title>The Global Catalogue of Microorganisms (GCM) 10K type strain sequencing project: providing services to taxonomists for standard genome sequencing and annotation.</title>
        <authorList>
            <consortium name="The Broad Institute Genomics Platform"/>
            <consortium name="The Broad Institute Genome Sequencing Center for Infectious Disease"/>
            <person name="Wu L."/>
            <person name="Ma J."/>
        </authorList>
    </citation>
    <scope>NUCLEOTIDE SEQUENCE [LARGE SCALE GENOMIC DNA]</scope>
    <source>
        <strain evidence="3 4">JCM 14736</strain>
    </source>
</reference>
<protein>
    <submittedName>
        <fullName evidence="3">ABC transporter substrate-binding protein</fullName>
    </submittedName>
</protein>
<evidence type="ECO:0000313" key="4">
    <source>
        <dbReference type="Proteomes" id="UP001500851"/>
    </source>
</evidence>
<dbReference type="InterPro" id="IPR007210">
    <property type="entry name" value="ABC_Gly_betaine_transp_sub-bd"/>
</dbReference>
<dbReference type="Gene3D" id="3.40.190.120">
    <property type="entry name" value="Osmoprotection protein (prox), domain 2"/>
    <property type="match status" value="1"/>
</dbReference>
<feature type="domain" description="ABC-type glycine betaine transport system substrate-binding" evidence="2">
    <location>
        <begin position="44"/>
        <end position="299"/>
    </location>
</feature>
<proteinExistence type="predicted"/>
<organism evidence="3 4">
    <name type="scientific">Leucobacter iarius</name>
    <dbReference type="NCBI Taxonomy" id="333963"/>
    <lineage>
        <taxon>Bacteria</taxon>
        <taxon>Bacillati</taxon>
        <taxon>Actinomycetota</taxon>
        <taxon>Actinomycetes</taxon>
        <taxon>Micrococcales</taxon>
        <taxon>Microbacteriaceae</taxon>
        <taxon>Leucobacter</taxon>
    </lineage>
</organism>
<dbReference type="CDD" id="cd13606">
    <property type="entry name" value="PBP2_ProX_like"/>
    <property type="match status" value="1"/>
</dbReference>
<feature type="signal peptide" evidence="1">
    <location>
        <begin position="1"/>
        <end position="21"/>
    </location>
</feature>
<feature type="chain" id="PRO_5045397739" evidence="1">
    <location>
        <begin position="22"/>
        <end position="304"/>
    </location>
</feature>
<dbReference type="RefSeq" id="WP_344030980.1">
    <property type="nucleotide sequence ID" value="NZ_BAAAOB010000001.1"/>
</dbReference>
<keyword evidence="1" id="KW-0732">Signal</keyword>